<dbReference type="PhylomeDB" id="A0A0G4EL17"/>
<dbReference type="OMA" id="DIVNWCS"/>
<reference evidence="3 4" key="1">
    <citation type="submission" date="2014-11" db="EMBL/GenBank/DDBJ databases">
        <authorList>
            <person name="Zhu J."/>
            <person name="Qi W."/>
            <person name="Song R."/>
        </authorList>
    </citation>
    <scope>NUCLEOTIDE SEQUENCE [LARGE SCALE GENOMIC DNA]</scope>
</reference>
<dbReference type="AlphaFoldDB" id="A0A0G4EL17"/>
<dbReference type="VEuPathDB" id="CryptoDB:Vbra_12269"/>
<sequence length="428" mass="47062">MPDSVPGNALTSLPEDKVVVPVDRCDTESTGDGHTNGSSQSGGTSSPDLIDDEDDGWVVVSETFDDPYDADGSPRMSTFINARGLRIQTYAWEVCHPRGVICAVHGYSSHARLDWLVPPACDYEGSWVQRLNQRGYSFVALDIQGFGRSQGWRGLRGCYQRFDHVVDDVLHVIRSIKKQHASQLPTFVMGCSLGGNLALRAAHQAQKEEMDIAGVILLAPMLSVDNLKKTAVRRAMLLVAPLLSALFPTAACLAIPRGKDPRIDEVFDNDPYTYKKPLRLRVAKEQMNACDKAQAIAPSVRLPMLLFHSRNDTFIEAAGSQRLWEASPSEDKTLLWCDHMWHHLMTDAGNLELLATIAKWLDHRSEPTTDASKWHSMSTQDTPEDPCCPAAVVSEDNTPNAPLPAHGDASRYVLPPSLPCSPSAVTIR</sequence>
<feature type="compositionally biased region" description="Low complexity" evidence="1">
    <location>
        <begin position="37"/>
        <end position="46"/>
    </location>
</feature>
<proteinExistence type="predicted"/>
<feature type="domain" description="Serine aminopeptidase S33" evidence="2">
    <location>
        <begin position="96"/>
        <end position="347"/>
    </location>
</feature>
<dbReference type="Pfam" id="PF12146">
    <property type="entry name" value="Hydrolase_4"/>
    <property type="match status" value="1"/>
</dbReference>
<dbReference type="FunCoup" id="A0A0G4EL17">
    <property type="interactions" value="4"/>
</dbReference>
<feature type="compositionally biased region" description="Basic and acidic residues" evidence="1">
    <location>
        <begin position="14"/>
        <end position="27"/>
    </location>
</feature>
<dbReference type="OrthoDB" id="2498029at2759"/>
<feature type="region of interest" description="Disordered" evidence="1">
    <location>
        <begin position="1"/>
        <end position="52"/>
    </location>
</feature>
<dbReference type="InterPro" id="IPR000073">
    <property type="entry name" value="AB_hydrolase_1"/>
</dbReference>
<dbReference type="Gene3D" id="3.40.50.1820">
    <property type="entry name" value="alpha/beta hydrolase"/>
    <property type="match status" value="1"/>
</dbReference>
<dbReference type="EMBL" id="CDMY01000255">
    <property type="protein sequence ID" value="CEL97684.1"/>
    <property type="molecule type" value="Genomic_DNA"/>
</dbReference>
<protein>
    <recommendedName>
        <fullName evidence="2">Serine aminopeptidase S33 domain-containing protein</fullName>
    </recommendedName>
</protein>
<gene>
    <name evidence="3" type="ORF">Vbra_12269</name>
</gene>
<dbReference type="InterPro" id="IPR029058">
    <property type="entry name" value="AB_hydrolase_fold"/>
</dbReference>
<dbReference type="PRINTS" id="PR00111">
    <property type="entry name" value="ABHYDROLASE"/>
</dbReference>
<evidence type="ECO:0000313" key="4">
    <source>
        <dbReference type="Proteomes" id="UP000041254"/>
    </source>
</evidence>
<dbReference type="InParanoid" id="A0A0G4EL17"/>
<keyword evidence="4" id="KW-1185">Reference proteome</keyword>
<name>A0A0G4EL17_VITBC</name>
<organism evidence="3 4">
    <name type="scientific">Vitrella brassicaformis (strain CCMP3155)</name>
    <dbReference type="NCBI Taxonomy" id="1169540"/>
    <lineage>
        <taxon>Eukaryota</taxon>
        <taxon>Sar</taxon>
        <taxon>Alveolata</taxon>
        <taxon>Colpodellida</taxon>
        <taxon>Vitrellaceae</taxon>
        <taxon>Vitrella</taxon>
    </lineage>
</organism>
<dbReference type="InterPro" id="IPR051044">
    <property type="entry name" value="MAG_DAG_Lipase"/>
</dbReference>
<dbReference type="SUPFAM" id="SSF53474">
    <property type="entry name" value="alpha/beta-Hydrolases"/>
    <property type="match status" value="1"/>
</dbReference>
<dbReference type="STRING" id="1169540.A0A0G4EL17"/>
<evidence type="ECO:0000259" key="2">
    <source>
        <dbReference type="Pfam" id="PF12146"/>
    </source>
</evidence>
<dbReference type="Proteomes" id="UP000041254">
    <property type="component" value="Unassembled WGS sequence"/>
</dbReference>
<accession>A0A0G4EL17</accession>
<evidence type="ECO:0000313" key="3">
    <source>
        <dbReference type="EMBL" id="CEL97684.1"/>
    </source>
</evidence>
<dbReference type="InterPro" id="IPR022742">
    <property type="entry name" value="Hydrolase_4"/>
</dbReference>
<evidence type="ECO:0000256" key="1">
    <source>
        <dbReference type="SAM" id="MobiDB-lite"/>
    </source>
</evidence>
<dbReference type="PANTHER" id="PTHR11614">
    <property type="entry name" value="PHOSPHOLIPASE-RELATED"/>
    <property type="match status" value="1"/>
</dbReference>